<gene>
    <name evidence="2" type="ORF">ABI908_09990</name>
</gene>
<comment type="caution">
    <text evidence="2">The sequence shown here is derived from an EMBL/GenBank/DDBJ whole genome shotgun (WGS) entry which is preliminary data.</text>
</comment>
<sequence>MKLIAFVMMGAALASSGCRTLANQNMQAGAAYPYGYPANSSARKPYQPETQPRMLLASGGRCLDLAGGSAANAPLQLWDCHGGGNQRFRLVNGQLKSGNLCLDVAGGDTRRGAKVIAYACHGGRNQQWEWANGMMRSKLNRLCLDAEGGNTRNGTPLILWDCHGGANQRFTWWA</sequence>
<evidence type="ECO:0000259" key="1">
    <source>
        <dbReference type="SMART" id="SM00458"/>
    </source>
</evidence>
<dbReference type="PROSITE" id="PS50231">
    <property type="entry name" value="RICIN_B_LECTIN"/>
    <property type="match status" value="1"/>
</dbReference>
<keyword evidence="3" id="KW-1185">Reference proteome</keyword>
<name>A0ABV0IT24_9NEIS</name>
<reference evidence="2 3" key="1">
    <citation type="submission" date="2024-05" db="EMBL/GenBank/DDBJ databases">
        <authorList>
            <person name="De Oliveira J.P."/>
            <person name="Noriler S.A."/>
            <person name="De Oliveira A.G."/>
            <person name="Sipoli D.S."/>
        </authorList>
    </citation>
    <scope>NUCLEOTIDE SEQUENCE [LARGE SCALE GENOMIC DNA]</scope>
    <source>
        <strain evidence="2 3">LABIM192</strain>
    </source>
</reference>
<evidence type="ECO:0000313" key="2">
    <source>
        <dbReference type="EMBL" id="MEO9384437.1"/>
    </source>
</evidence>
<dbReference type="CDD" id="cd23418">
    <property type="entry name" value="beta-trefoil_Ricin_XLN-like"/>
    <property type="match status" value="1"/>
</dbReference>
<protein>
    <submittedName>
        <fullName evidence="2">Lectin</fullName>
    </submittedName>
</protein>
<dbReference type="RefSeq" id="WP_198414535.1">
    <property type="nucleotide sequence ID" value="NZ_CP029495.1"/>
</dbReference>
<dbReference type="SUPFAM" id="SSF50370">
    <property type="entry name" value="Ricin B-like lectins"/>
    <property type="match status" value="1"/>
</dbReference>
<dbReference type="SMART" id="SM00458">
    <property type="entry name" value="RICIN"/>
    <property type="match status" value="1"/>
</dbReference>
<accession>A0ABV0IT24</accession>
<dbReference type="Gene3D" id="2.80.10.50">
    <property type="match status" value="3"/>
</dbReference>
<dbReference type="InterPro" id="IPR035992">
    <property type="entry name" value="Ricin_B-like_lectins"/>
</dbReference>
<dbReference type="Pfam" id="PF00652">
    <property type="entry name" value="Ricin_B_lectin"/>
    <property type="match status" value="1"/>
</dbReference>
<dbReference type="EMBL" id="JBDXMI010000001">
    <property type="protein sequence ID" value="MEO9384437.1"/>
    <property type="molecule type" value="Genomic_DNA"/>
</dbReference>
<feature type="domain" description="Ricin B lectin" evidence="1">
    <location>
        <begin position="51"/>
        <end position="173"/>
    </location>
</feature>
<organism evidence="2 3">
    <name type="scientific">Chromobacterium phragmitis</name>
    <dbReference type="NCBI Taxonomy" id="2202141"/>
    <lineage>
        <taxon>Bacteria</taxon>
        <taxon>Pseudomonadati</taxon>
        <taxon>Pseudomonadota</taxon>
        <taxon>Betaproteobacteria</taxon>
        <taxon>Neisseriales</taxon>
        <taxon>Chromobacteriaceae</taxon>
        <taxon>Chromobacterium</taxon>
    </lineage>
</organism>
<dbReference type="InterPro" id="IPR000772">
    <property type="entry name" value="Ricin_B_lectin"/>
</dbReference>
<dbReference type="NCBIfam" id="NF035930">
    <property type="entry name" value="lectin_2"/>
    <property type="match status" value="1"/>
</dbReference>
<proteinExistence type="predicted"/>
<dbReference type="Proteomes" id="UP001462502">
    <property type="component" value="Unassembled WGS sequence"/>
</dbReference>
<dbReference type="PROSITE" id="PS51257">
    <property type="entry name" value="PROKAR_LIPOPROTEIN"/>
    <property type="match status" value="1"/>
</dbReference>
<evidence type="ECO:0000313" key="3">
    <source>
        <dbReference type="Proteomes" id="UP001462502"/>
    </source>
</evidence>